<proteinExistence type="predicted"/>
<protein>
    <recommendedName>
        <fullName evidence="1">Tubulin--tyrosine ligase-like protein 12 SET-like domain-containing protein</fullName>
    </recommendedName>
</protein>
<reference evidence="2 3" key="1">
    <citation type="submission" date="2022-05" db="EMBL/GenBank/DDBJ databases">
        <authorList>
            <consortium name="Genoscope - CEA"/>
            <person name="William W."/>
        </authorList>
    </citation>
    <scope>NUCLEOTIDE SEQUENCE [LARGE SCALE GENOMIC DNA]</scope>
</reference>
<keyword evidence="3" id="KW-1185">Reference proteome</keyword>
<dbReference type="Pfam" id="PF25556">
    <property type="entry name" value="SET_TTL"/>
    <property type="match status" value="1"/>
</dbReference>
<dbReference type="InterPro" id="IPR027749">
    <property type="entry name" value="TTLL12"/>
</dbReference>
<evidence type="ECO:0000259" key="1">
    <source>
        <dbReference type="Pfam" id="PF25556"/>
    </source>
</evidence>
<evidence type="ECO:0000313" key="2">
    <source>
        <dbReference type="EMBL" id="CAH3026369.1"/>
    </source>
</evidence>
<dbReference type="PROSITE" id="PS51221">
    <property type="entry name" value="TTL"/>
    <property type="match status" value="1"/>
</dbReference>
<gene>
    <name evidence="2" type="ORF">PEVE_00028946</name>
</gene>
<comment type="caution">
    <text evidence="2">The sequence shown here is derived from an EMBL/GenBank/DDBJ whole genome shotgun (WGS) entry which is preliminary data.</text>
</comment>
<feature type="domain" description="Tubulin--tyrosine ligase-like protein 12 SET-like" evidence="1">
    <location>
        <begin position="57"/>
        <end position="241"/>
    </location>
</feature>
<dbReference type="Gene3D" id="3.30.470.20">
    <property type="entry name" value="ATP-grasp fold, B domain"/>
    <property type="match status" value="1"/>
</dbReference>
<dbReference type="InterPro" id="IPR004344">
    <property type="entry name" value="TTL/TTLL_fam"/>
</dbReference>
<name>A0ABN8MCS1_9CNID</name>
<dbReference type="EMBL" id="CALNXI010000402">
    <property type="protein sequence ID" value="CAH3026369.1"/>
    <property type="molecule type" value="Genomic_DNA"/>
</dbReference>
<sequence>MVDEVEYSQFLAVHKGQLIMADIPEQYWTTLHKKLKNEASFMPIYDAGSYFTMAADEEGSLRVFVTTDDGIKTSDPDCVFLIDHSWTYEVNYARSQLKAVPGLADRMALLMGVTNGESSAMSEEDKIEKIFEKMWSYNHSYRIKMIGYDASGLVYEKDYDKDEEYSPLWFVMDEFGSCIRHSDDPTFGMSFMSYVPLGIFFSIIWPLKDLEYGDEVTRNYLPQSKKEPLIRDCCLLPWFPDKLTDKEWLEQLSSEFTLEYAIKQLSDVQMKDWQGEIFPRPDKTEGLTSLASDTDKIYRVFTDVVEVKKNLTHPRFVQVDNKEDADILWIRGHFKDFRSLQDSAKFINQFPNECTLTCKDLLASVCQNATALKSGQEEDLLRRGPEWLPVTFNLTLELPLFIDHYLKRKKRGLDNHWICKPWNLARAIDSHVTSNLNYIIRLRETGPKVACKYIENPVLFHREDVGRVKFDFRYLVLLSSAKPLVLYADKVFWLRFANQPFSMDSFDVYSKHFTVMNYRDSENLKQVHHHEFIPMFEQQYPNHKWADIEAKVFKMFREMFEAAVSDSPPKILMHCSQSRAFYAVDLMLKWADDGTDQMIPQVLEVNYCADCERACRYHPEFFNYIFSLLFLGDSNGWPVEEL</sequence>
<dbReference type="PANTHER" id="PTHR46088:SF1">
    <property type="entry name" value="TUBULIN--TYROSINE LIGASE-LIKE PROTEIN 12"/>
    <property type="match status" value="1"/>
</dbReference>
<dbReference type="PANTHER" id="PTHR46088">
    <property type="entry name" value="TUBULIN--TYROSINE LIGASE-LIKE PROTEIN 12"/>
    <property type="match status" value="1"/>
</dbReference>
<organism evidence="2 3">
    <name type="scientific">Porites evermanni</name>
    <dbReference type="NCBI Taxonomy" id="104178"/>
    <lineage>
        <taxon>Eukaryota</taxon>
        <taxon>Metazoa</taxon>
        <taxon>Cnidaria</taxon>
        <taxon>Anthozoa</taxon>
        <taxon>Hexacorallia</taxon>
        <taxon>Scleractinia</taxon>
        <taxon>Fungiina</taxon>
        <taxon>Poritidae</taxon>
        <taxon>Porites</taxon>
    </lineage>
</organism>
<dbReference type="InterPro" id="IPR057954">
    <property type="entry name" value="SET_TTL12"/>
</dbReference>
<accession>A0ABN8MCS1</accession>
<evidence type="ECO:0000313" key="3">
    <source>
        <dbReference type="Proteomes" id="UP001159427"/>
    </source>
</evidence>
<dbReference type="Proteomes" id="UP001159427">
    <property type="component" value="Unassembled WGS sequence"/>
</dbReference>
<dbReference type="Pfam" id="PF03133">
    <property type="entry name" value="TTL"/>
    <property type="match status" value="1"/>
</dbReference>